<dbReference type="SUPFAM" id="SSF53335">
    <property type="entry name" value="S-adenosyl-L-methionine-dependent methyltransferases"/>
    <property type="match status" value="1"/>
</dbReference>
<feature type="compositionally biased region" description="Acidic residues" evidence="11">
    <location>
        <begin position="725"/>
        <end position="740"/>
    </location>
</feature>
<dbReference type="AlphaFoldDB" id="A0A8W8K313"/>
<evidence type="ECO:0000256" key="8">
    <source>
        <dbReference type="ARBA" id="ARBA00022884"/>
    </source>
</evidence>
<feature type="region of interest" description="Disordered" evidence="11">
    <location>
        <begin position="681"/>
        <end position="755"/>
    </location>
</feature>
<name>A0A8W8K313_MAGGI</name>
<evidence type="ECO:0000256" key="4">
    <source>
        <dbReference type="ARBA" id="ARBA00022603"/>
    </source>
</evidence>
<comment type="similarity">
    <text evidence="10">Belongs to the class I-like SAM-binding methyltransferase superfamily. RsmB/NOP family.</text>
</comment>
<dbReference type="PRINTS" id="PR02008">
    <property type="entry name" value="RCMTFAMILY"/>
</dbReference>
<dbReference type="Pfam" id="PF25376">
    <property type="entry name" value="Pre-PUA_NSUN2"/>
    <property type="match status" value="1"/>
</dbReference>
<feature type="binding site" evidence="10">
    <location>
        <begin position="163"/>
        <end position="169"/>
    </location>
    <ligand>
        <name>S-adenosyl-L-methionine</name>
        <dbReference type="ChEBI" id="CHEBI:59789"/>
    </ligand>
</feature>
<evidence type="ECO:0000256" key="7">
    <source>
        <dbReference type="ARBA" id="ARBA00022694"/>
    </source>
</evidence>
<dbReference type="OMA" id="QLFTEYV"/>
<feature type="compositionally biased region" description="Basic and acidic residues" evidence="11">
    <location>
        <begin position="681"/>
        <end position="693"/>
    </location>
</feature>
<dbReference type="InterPro" id="IPR029063">
    <property type="entry name" value="SAM-dependent_MTases_sf"/>
</dbReference>
<dbReference type="InterPro" id="IPR001678">
    <property type="entry name" value="MeTrfase_RsmB-F_NOP2_dom"/>
</dbReference>
<dbReference type="EnsemblMetazoa" id="G22214.1">
    <property type="protein sequence ID" value="G22214.1:cds"/>
    <property type="gene ID" value="G22214"/>
</dbReference>
<evidence type="ECO:0000256" key="3">
    <source>
        <dbReference type="ARBA" id="ARBA00022555"/>
    </source>
</evidence>
<feature type="binding site" evidence="10">
    <location>
        <position position="221"/>
    </location>
    <ligand>
        <name>S-adenosyl-L-methionine</name>
        <dbReference type="ChEBI" id="CHEBI:59789"/>
    </ligand>
</feature>
<dbReference type="Proteomes" id="UP000005408">
    <property type="component" value="Unassembled WGS sequence"/>
</dbReference>
<dbReference type="PANTHER" id="PTHR22808">
    <property type="entry name" value="NCL1 YEAST -RELATED NOL1/NOP2/FMU SUN DOMAIN-CONTAINING"/>
    <property type="match status" value="1"/>
</dbReference>
<dbReference type="GO" id="GO:0030488">
    <property type="term" value="P:tRNA methylation"/>
    <property type="evidence" value="ECO:0007669"/>
    <property type="project" value="TreeGrafter"/>
</dbReference>
<dbReference type="EnsemblMetazoa" id="G22214.5">
    <property type="protein sequence ID" value="G22214.5:cds"/>
    <property type="gene ID" value="G22214"/>
</dbReference>
<dbReference type="InterPro" id="IPR023270">
    <property type="entry name" value="RCMT_NCL1"/>
</dbReference>
<feature type="active site" description="Nucleophile" evidence="10">
    <location>
        <position position="299"/>
    </location>
</feature>
<feature type="compositionally biased region" description="Basic and acidic residues" evidence="11">
    <location>
        <begin position="414"/>
        <end position="440"/>
    </location>
</feature>
<dbReference type="InterPro" id="IPR023267">
    <property type="entry name" value="RCMT"/>
</dbReference>
<dbReference type="GO" id="GO:0005737">
    <property type="term" value="C:cytoplasm"/>
    <property type="evidence" value="ECO:0007669"/>
    <property type="project" value="TreeGrafter"/>
</dbReference>
<feature type="compositionally biased region" description="Basic and acidic residues" evidence="11">
    <location>
        <begin position="447"/>
        <end position="459"/>
    </location>
</feature>
<feature type="compositionally biased region" description="Acidic residues" evidence="11">
    <location>
        <begin position="694"/>
        <end position="705"/>
    </location>
</feature>
<dbReference type="GO" id="GO:0016428">
    <property type="term" value="F:tRNA (cytidine-5-)-methyltransferase activity"/>
    <property type="evidence" value="ECO:0007669"/>
    <property type="project" value="InterPro"/>
</dbReference>
<proteinExistence type="inferred from homology"/>
<evidence type="ECO:0000256" key="9">
    <source>
        <dbReference type="ARBA" id="ARBA00023242"/>
    </source>
</evidence>
<keyword evidence="3" id="KW-0820">tRNA-binding</keyword>
<dbReference type="GO" id="GO:0000049">
    <property type="term" value="F:tRNA binding"/>
    <property type="evidence" value="ECO:0007669"/>
    <property type="project" value="UniProtKB-KW"/>
</dbReference>
<keyword evidence="8 10" id="KW-0694">RNA-binding</keyword>
<feature type="binding site" evidence="10">
    <location>
        <position position="194"/>
    </location>
    <ligand>
        <name>S-adenosyl-L-methionine</name>
        <dbReference type="ChEBI" id="CHEBI:59789"/>
    </ligand>
</feature>
<dbReference type="InterPro" id="IPR057286">
    <property type="entry name" value="PUA_NSUN2"/>
</dbReference>
<evidence type="ECO:0000313" key="13">
    <source>
        <dbReference type="EnsemblMetazoa" id="G22214.3:cds"/>
    </source>
</evidence>
<dbReference type="EnsemblMetazoa" id="G22214.3">
    <property type="protein sequence ID" value="G22214.3:cds"/>
    <property type="gene ID" value="G22214"/>
</dbReference>
<dbReference type="Pfam" id="PF01189">
    <property type="entry name" value="Methyltr_RsmB-F"/>
    <property type="match status" value="1"/>
</dbReference>
<keyword evidence="14" id="KW-1185">Reference proteome</keyword>
<keyword evidence="7" id="KW-0819">tRNA processing</keyword>
<keyword evidence="4 10" id="KW-0489">Methyltransferase</keyword>
<dbReference type="PRINTS" id="PR02011">
    <property type="entry name" value="RCMTNCL1"/>
</dbReference>
<keyword evidence="9" id="KW-0539">Nucleus</keyword>
<evidence type="ECO:0000256" key="1">
    <source>
        <dbReference type="ARBA" id="ARBA00004123"/>
    </source>
</evidence>
<protein>
    <recommendedName>
        <fullName evidence="2">tRNA (cytosine(34)-C(5))-methyltransferase</fullName>
        <ecNumber evidence="2">2.1.1.203</ecNumber>
    </recommendedName>
</protein>
<dbReference type="Gene3D" id="3.40.50.150">
    <property type="entry name" value="Vaccinia Virus protein VP39"/>
    <property type="match status" value="1"/>
</dbReference>
<dbReference type="EC" id="2.1.1.203" evidence="2"/>
<dbReference type="PROSITE" id="PS51686">
    <property type="entry name" value="SAM_MT_RSMB_NOP"/>
    <property type="match status" value="1"/>
</dbReference>
<evidence type="ECO:0000256" key="2">
    <source>
        <dbReference type="ARBA" id="ARBA00012629"/>
    </source>
</evidence>
<evidence type="ECO:0000256" key="10">
    <source>
        <dbReference type="PROSITE-ProRule" id="PRU01023"/>
    </source>
</evidence>
<keyword evidence="5 10" id="KW-0808">Transferase</keyword>
<dbReference type="GO" id="GO:0005634">
    <property type="term" value="C:nucleus"/>
    <property type="evidence" value="ECO:0007669"/>
    <property type="project" value="UniProtKB-SubCell"/>
</dbReference>
<dbReference type="OrthoDB" id="6093671at2759"/>
<feature type="domain" description="SAM-dependent MTase RsmB/NOP-type" evidence="12">
    <location>
        <begin position="46"/>
        <end position="406"/>
    </location>
</feature>
<comment type="subcellular location">
    <subcellularLocation>
        <location evidence="1">Nucleus</location>
    </subcellularLocation>
</comment>
<feature type="region of interest" description="Disordered" evidence="11">
    <location>
        <begin position="414"/>
        <end position="476"/>
    </location>
</feature>
<dbReference type="InterPro" id="IPR057285">
    <property type="entry name" value="Pre-PUA_NSUN2"/>
</dbReference>
<feature type="compositionally biased region" description="Basic and acidic residues" evidence="11">
    <location>
        <begin position="708"/>
        <end position="724"/>
    </location>
</feature>
<accession>A0A8W8K313</accession>
<evidence type="ECO:0000313" key="14">
    <source>
        <dbReference type="Proteomes" id="UP000005408"/>
    </source>
</evidence>
<organism evidence="13 14">
    <name type="scientific">Magallana gigas</name>
    <name type="common">Pacific oyster</name>
    <name type="synonym">Crassostrea gigas</name>
    <dbReference type="NCBI Taxonomy" id="29159"/>
    <lineage>
        <taxon>Eukaryota</taxon>
        <taxon>Metazoa</taxon>
        <taxon>Spiralia</taxon>
        <taxon>Lophotrochozoa</taxon>
        <taxon>Mollusca</taxon>
        <taxon>Bivalvia</taxon>
        <taxon>Autobranchia</taxon>
        <taxon>Pteriomorphia</taxon>
        <taxon>Ostreida</taxon>
        <taxon>Ostreoidea</taxon>
        <taxon>Ostreidae</taxon>
        <taxon>Magallana</taxon>
    </lineage>
</organism>
<dbReference type="Pfam" id="PF25378">
    <property type="entry name" value="PUA_NSUN2"/>
    <property type="match status" value="1"/>
</dbReference>
<evidence type="ECO:0000256" key="6">
    <source>
        <dbReference type="ARBA" id="ARBA00022691"/>
    </source>
</evidence>
<dbReference type="InterPro" id="IPR049560">
    <property type="entry name" value="MeTrfase_RsmB-F_NOP2_cat"/>
</dbReference>
<keyword evidence="6 10" id="KW-0949">S-adenosyl-L-methionine</keyword>
<evidence type="ECO:0000259" key="12">
    <source>
        <dbReference type="PROSITE" id="PS51686"/>
    </source>
</evidence>
<evidence type="ECO:0000256" key="5">
    <source>
        <dbReference type="ARBA" id="ARBA00022679"/>
    </source>
</evidence>
<reference evidence="13" key="1">
    <citation type="submission" date="2022-08" db="UniProtKB">
        <authorList>
            <consortium name="EnsemblMetazoa"/>
        </authorList>
    </citation>
    <scope>IDENTIFICATION</scope>
    <source>
        <strain evidence="13">05x7-T-G4-1.051#20</strain>
    </source>
</reference>
<feature type="binding site" evidence="10">
    <location>
        <position position="246"/>
    </location>
    <ligand>
        <name>S-adenosyl-L-methionine</name>
        <dbReference type="ChEBI" id="CHEBI:59789"/>
    </ligand>
</feature>
<sequence length="755" mass="86564">MGRRRPRPNKNRRDEKGYKAHVKENKLFEKYYKELGFVPEEEWDAFMNALREPLPITFRITSFGGETEELKKLVKTEYIGKLLEEKSESDKPKVICLPWYPDELGWQLNSSRQEVRKDARFEKLKTFLLQETESGSISRQEAVSMIPPMLMAVKSHHKVLDMCAAPGSKTAQLIEYLHNTPDNQIPEGYVVANDVDNKRCYLMTHQVKRLNSPCCAIINHDASYLPNLRYGDGPCEFVKYDRILCDVPCSGDGTLRKNQDIWSKWTPNQGINLHGIQAKILKRGLDLLEVGGRLVYSTCSLNPVEDEAVIAGMLQKCEGTVELVDVSEEIKNLKYTPGLSYWKLMTKDGSQFFDSYESVTNYTHFQPSMFAPSKEESEKLNLHRCMRVLPHQQDTGGFFIAVLVKKATLPWQQKKEAKLSEQKDKSEANGGEVKDNKMEEGNPSEQMVKEDEGTKKRPAEEDEDLNPKPSKQVTRRLHGYKEDPYIFMDEKDPMWEPIRNFYGIPEDFPRNQIMYRAENGQRRTLYFVSSAIRDLVRRNNDRFKFINLGVKIFGRSKSPLVPDCDYRIAQEGLVTMKSTLQKRALVLSREDFILALTKENPLFKEFSADGISKFQGIDTGSIALLYKGSESGSRPACDLVICGWRGKTSLRAFINHGLRFHYLRLFSEKLAEELAIQMEERKQQKKDKEKTEEEGNVELDPEENTGVDQRDVDSEKTRGERMEVDDGETVDDVVDGCDNDTGDRCTDGQTDECGT</sequence>
<dbReference type="CDD" id="cd02440">
    <property type="entry name" value="AdoMet_MTases"/>
    <property type="match status" value="1"/>
</dbReference>
<dbReference type="PANTHER" id="PTHR22808:SF1">
    <property type="entry name" value="RNA CYTOSINE-C(5)-METHYLTRANSFERASE NSUN2-RELATED"/>
    <property type="match status" value="1"/>
</dbReference>
<evidence type="ECO:0000256" key="11">
    <source>
        <dbReference type="SAM" id="MobiDB-lite"/>
    </source>
</evidence>